<comment type="caution">
    <text evidence="2">The sequence shown here is derived from an EMBL/GenBank/DDBJ whole genome shotgun (WGS) entry which is preliminary data.</text>
</comment>
<evidence type="ECO:0000256" key="1">
    <source>
        <dbReference type="SAM" id="MobiDB-lite"/>
    </source>
</evidence>
<name>A0A0F9RCY0_9ZZZZ</name>
<reference evidence="2" key="1">
    <citation type="journal article" date="2015" name="Nature">
        <title>Complex archaea that bridge the gap between prokaryotes and eukaryotes.</title>
        <authorList>
            <person name="Spang A."/>
            <person name="Saw J.H."/>
            <person name="Jorgensen S.L."/>
            <person name="Zaremba-Niedzwiedzka K."/>
            <person name="Martijn J."/>
            <person name="Lind A.E."/>
            <person name="van Eijk R."/>
            <person name="Schleper C."/>
            <person name="Guy L."/>
            <person name="Ettema T.J."/>
        </authorList>
    </citation>
    <scope>NUCLEOTIDE SEQUENCE</scope>
</reference>
<organism evidence="2">
    <name type="scientific">marine sediment metagenome</name>
    <dbReference type="NCBI Taxonomy" id="412755"/>
    <lineage>
        <taxon>unclassified sequences</taxon>
        <taxon>metagenomes</taxon>
        <taxon>ecological metagenomes</taxon>
    </lineage>
</organism>
<sequence length="84" mass="9355">MAGNGSNVAGSGSLPAGDLGQFFPAQPSTWPDPKTEFRKSTNEIEGKEWFEMDVSQADTIVIIHEGKRVEMDKKDFLQRIGLEW</sequence>
<protein>
    <submittedName>
        <fullName evidence="2">Uncharacterized protein</fullName>
    </submittedName>
</protein>
<gene>
    <name evidence="2" type="ORF">LCGC14_0592880</name>
</gene>
<evidence type="ECO:0000313" key="2">
    <source>
        <dbReference type="EMBL" id="KKN54390.1"/>
    </source>
</evidence>
<proteinExistence type="predicted"/>
<dbReference type="AlphaFoldDB" id="A0A0F9RCY0"/>
<dbReference type="EMBL" id="LAZR01000931">
    <property type="protein sequence ID" value="KKN54390.1"/>
    <property type="molecule type" value="Genomic_DNA"/>
</dbReference>
<feature type="compositionally biased region" description="Low complexity" evidence="1">
    <location>
        <begin position="1"/>
        <end position="13"/>
    </location>
</feature>
<feature type="region of interest" description="Disordered" evidence="1">
    <location>
        <begin position="1"/>
        <end position="39"/>
    </location>
</feature>
<accession>A0A0F9RCY0</accession>